<dbReference type="OrthoDB" id="242910at2759"/>
<dbReference type="Pfam" id="PF00069">
    <property type="entry name" value="Pkinase"/>
    <property type="match status" value="1"/>
</dbReference>
<dbReference type="Proteomes" id="UP000440578">
    <property type="component" value="Unassembled WGS sequence"/>
</dbReference>
<dbReference type="EMBL" id="VIIS01001972">
    <property type="protein sequence ID" value="KAF0290211.1"/>
    <property type="molecule type" value="Genomic_DNA"/>
</dbReference>
<dbReference type="GO" id="GO:0016236">
    <property type="term" value="P:macroautophagy"/>
    <property type="evidence" value="ECO:0007669"/>
    <property type="project" value="InterPro"/>
</dbReference>
<keyword evidence="7" id="KW-0418">Kinase</keyword>
<dbReference type="InterPro" id="IPR036322">
    <property type="entry name" value="WD40_repeat_dom_sf"/>
</dbReference>
<dbReference type="GO" id="GO:0004674">
    <property type="term" value="F:protein serine/threonine kinase activity"/>
    <property type="evidence" value="ECO:0007669"/>
    <property type="project" value="InterPro"/>
</dbReference>
<dbReference type="PROSITE" id="PS50082">
    <property type="entry name" value="WD_REPEATS_2"/>
    <property type="match status" value="2"/>
</dbReference>
<evidence type="ECO:0000259" key="11">
    <source>
        <dbReference type="PROSITE" id="PS50011"/>
    </source>
</evidence>
<dbReference type="EC" id="2.7.11.1" evidence="2"/>
<dbReference type="PANTHER" id="PTHR17583">
    <property type="entry name" value="PHOSPHOINOSITIDE 3-KINASE REGULATORY SUBUNIT 4"/>
    <property type="match status" value="1"/>
</dbReference>
<evidence type="ECO:0000256" key="3">
    <source>
        <dbReference type="ARBA" id="ARBA00022574"/>
    </source>
</evidence>
<keyword evidence="6" id="KW-0547">Nucleotide-binding</keyword>
<feature type="repeat" description="WD" evidence="9">
    <location>
        <begin position="550"/>
        <end position="583"/>
    </location>
</feature>
<keyword evidence="8" id="KW-0067">ATP-binding</keyword>
<dbReference type="SMART" id="SM00220">
    <property type="entry name" value="S_TKc"/>
    <property type="match status" value="1"/>
</dbReference>
<dbReference type="InterPro" id="IPR015943">
    <property type="entry name" value="WD40/YVTN_repeat-like_dom_sf"/>
</dbReference>
<dbReference type="PROSITE" id="PS00678">
    <property type="entry name" value="WD_REPEATS_1"/>
    <property type="match status" value="1"/>
</dbReference>
<evidence type="ECO:0000256" key="4">
    <source>
        <dbReference type="ARBA" id="ARBA00022679"/>
    </source>
</evidence>
<comment type="caution">
    <text evidence="12">The sequence shown here is derived from an EMBL/GenBank/DDBJ whole genome shotgun (WGS) entry which is preliminary data.</text>
</comment>
<comment type="subcellular location">
    <subcellularLocation>
        <location evidence="1">Cytoplasmic vesicle</location>
        <location evidence="1">Autophagosome</location>
    </subcellularLocation>
</comment>
<evidence type="ECO:0000256" key="2">
    <source>
        <dbReference type="ARBA" id="ARBA00012513"/>
    </source>
</evidence>
<dbReference type="InterPro" id="IPR011009">
    <property type="entry name" value="Kinase-like_dom_sf"/>
</dbReference>
<dbReference type="GO" id="GO:0005770">
    <property type="term" value="C:late endosome"/>
    <property type="evidence" value="ECO:0007669"/>
    <property type="project" value="TreeGrafter"/>
</dbReference>
<evidence type="ECO:0000313" key="12">
    <source>
        <dbReference type="EMBL" id="KAF0290211.1"/>
    </source>
</evidence>
<evidence type="ECO:0000256" key="7">
    <source>
        <dbReference type="ARBA" id="ARBA00022777"/>
    </source>
</evidence>
<feature type="repeat" description="WD" evidence="9">
    <location>
        <begin position="794"/>
        <end position="827"/>
    </location>
</feature>
<dbReference type="Gene3D" id="2.130.10.10">
    <property type="entry name" value="YVTN repeat-like/Quinoprotein amine dehydrogenase"/>
    <property type="match status" value="1"/>
</dbReference>
<proteinExistence type="predicted"/>
<dbReference type="GO" id="GO:0071561">
    <property type="term" value="C:nucleus-vacuole junction"/>
    <property type="evidence" value="ECO:0007669"/>
    <property type="project" value="TreeGrafter"/>
</dbReference>
<reference evidence="12 13" key="1">
    <citation type="submission" date="2019-07" db="EMBL/GenBank/DDBJ databases">
        <title>Draft genome assembly of a fouling barnacle, Amphibalanus amphitrite (Darwin, 1854): The first reference genome for Thecostraca.</title>
        <authorList>
            <person name="Kim W."/>
        </authorList>
    </citation>
    <scope>NUCLEOTIDE SEQUENCE [LARGE SCALE GENOMIC DNA]</scope>
    <source>
        <strain evidence="12">SNU_AA5</strain>
        <tissue evidence="12">Soma without cirri and trophi</tissue>
    </source>
</reference>
<keyword evidence="3 9" id="KW-0853">WD repeat</keyword>
<organism evidence="12 13">
    <name type="scientific">Amphibalanus amphitrite</name>
    <name type="common">Striped barnacle</name>
    <name type="synonym">Balanus amphitrite</name>
    <dbReference type="NCBI Taxonomy" id="1232801"/>
    <lineage>
        <taxon>Eukaryota</taxon>
        <taxon>Metazoa</taxon>
        <taxon>Ecdysozoa</taxon>
        <taxon>Arthropoda</taxon>
        <taxon>Crustacea</taxon>
        <taxon>Multicrustacea</taxon>
        <taxon>Cirripedia</taxon>
        <taxon>Thoracica</taxon>
        <taxon>Thoracicalcarea</taxon>
        <taxon>Balanomorpha</taxon>
        <taxon>Balanoidea</taxon>
        <taxon>Balanidae</taxon>
        <taxon>Amphibalaninae</taxon>
        <taxon>Amphibalanus</taxon>
    </lineage>
</organism>
<evidence type="ECO:0000256" key="5">
    <source>
        <dbReference type="ARBA" id="ARBA00022737"/>
    </source>
</evidence>
<dbReference type="PROSITE" id="PS50011">
    <property type="entry name" value="PROTEIN_KINASE_DOM"/>
    <property type="match status" value="1"/>
</dbReference>
<name>A0A6A4VLI4_AMPAM</name>
<dbReference type="Pfam" id="PF22956">
    <property type="entry name" value="VPS15-like_hel"/>
    <property type="match status" value="2"/>
</dbReference>
<protein>
    <recommendedName>
        <fullName evidence="2">non-specific serine/threonine protein kinase</fullName>
        <ecNumber evidence="2">2.7.11.1</ecNumber>
    </recommendedName>
</protein>
<dbReference type="Gene3D" id="1.10.510.10">
    <property type="entry name" value="Transferase(Phosphotransferase) domain 1"/>
    <property type="match status" value="1"/>
</dbReference>
<evidence type="ECO:0000313" key="13">
    <source>
        <dbReference type="Proteomes" id="UP000440578"/>
    </source>
</evidence>
<sequence>MGNQLAGIAPSQIFPVEYYLNDVPFVEFSASLGSTRFMKVARAHSAEGSLVVKVFVLHDPTLPLEQHKKKVDELKHVLRGVPNCLPFRYTSVTERSALLVRQYIRYSLYDRMSTRPFLTEHEKRWLSFQLLTALAACHRLGVCHGDLKLENLLVTSYLWLLDNPADFGYFFDTSRRRLCYVAPERFASGGQLPLADPTPGRLTPPMDVFAAGCCLAELWTEGGVPFDLPHLLLYRAGEYDPREEDITLLIGVAASCVRQLSQLATKVRALRLLLRLAVTVHIFPEYVLPNLAALAQDRAVSVRVCYAAQLAPLAESALRLLEAAHPALYELLDEVVPMVVHPSLWARQAAVGFICACAGQLRVIDVQCRLLPRLEPFLSHPVAALDSPAALLAALGPPVPRDVYDHLARASHLELLLATLSERQRLRRAGRPRLAAAPARQRRRHHRPQPLPATGLGRRGGGGGGCAPPDPPPVESDVERGEPCRSLRSPPACDPGLARARVALSGGAAAAAGAAARRAAGRAAGARAARPRRRAARPPWRPKGELVAHLHEHQGAVVRLATVADSPLVASAAADGQVRVWDVARMEGQEHRQPVPADTWSSSPTSALPAGRCSVYATMFGQLVGWDLRAPGTAWRLDNKARRGLVTALCADPAHCWLVVGTSSGVHVCWDLRFQLAVSTLAHPAGSRVPSALRPPEPAELVRQRRLRQLGGQHVEYRDRRAADDAVARASTRRCSTTLRDHHSQLVTWPAQQPVPVAGTYRAQVVDGIEVVQEVCQKVRRPRDDCPRGPEPTPPGHLDTISDIVLAKASQWYAVTASRDGVVKVWK</sequence>
<dbReference type="PROSITE" id="PS00108">
    <property type="entry name" value="PROTEIN_KINASE_ST"/>
    <property type="match status" value="1"/>
</dbReference>
<dbReference type="InterPro" id="IPR045162">
    <property type="entry name" value="Vps15-like"/>
</dbReference>
<dbReference type="GO" id="GO:0034271">
    <property type="term" value="C:phosphatidylinositol 3-kinase complex, class III, type I"/>
    <property type="evidence" value="ECO:0007669"/>
    <property type="project" value="TreeGrafter"/>
</dbReference>
<evidence type="ECO:0000256" key="10">
    <source>
        <dbReference type="SAM" id="MobiDB-lite"/>
    </source>
</evidence>
<dbReference type="InterPro" id="IPR008271">
    <property type="entry name" value="Ser/Thr_kinase_AS"/>
</dbReference>
<dbReference type="InterPro" id="IPR055231">
    <property type="entry name" value="2AA_helical"/>
</dbReference>
<evidence type="ECO:0000256" key="1">
    <source>
        <dbReference type="ARBA" id="ARBA00004419"/>
    </source>
</evidence>
<gene>
    <name evidence="12" type="primary">PIK3R4</name>
    <name evidence="12" type="ORF">FJT64_011578</name>
</gene>
<evidence type="ECO:0000256" key="8">
    <source>
        <dbReference type="ARBA" id="ARBA00022840"/>
    </source>
</evidence>
<dbReference type="Pfam" id="PF00400">
    <property type="entry name" value="WD40"/>
    <property type="match status" value="2"/>
</dbReference>
<keyword evidence="4" id="KW-0808">Transferase</keyword>
<dbReference type="PROSITE" id="PS50294">
    <property type="entry name" value="WD_REPEATS_REGION"/>
    <property type="match status" value="2"/>
</dbReference>
<dbReference type="PANTHER" id="PTHR17583:SF0">
    <property type="entry name" value="PHOSPHOINOSITIDE 3-KINASE REGULATORY SUBUNIT 4"/>
    <property type="match status" value="1"/>
</dbReference>
<dbReference type="AlphaFoldDB" id="A0A6A4VLI4"/>
<dbReference type="GO" id="GO:0045324">
    <property type="term" value="P:late endosome to vacuole transport"/>
    <property type="evidence" value="ECO:0007669"/>
    <property type="project" value="InterPro"/>
</dbReference>
<dbReference type="SMART" id="SM00320">
    <property type="entry name" value="WD40"/>
    <property type="match status" value="3"/>
</dbReference>
<evidence type="ECO:0000256" key="9">
    <source>
        <dbReference type="PROSITE-ProRule" id="PRU00221"/>
    </source>
</evidence>
<keyword evidence="5" id="KW-0677">Repeat</keyword>
<dbReference type="GO" id="GO:0005776">
    <property type="term" value="C:autophagosome"/>
    <property type="evidence" value="ECO:0007669"/>
    <property type="project" value="UniProtKB-SubCell"/>
</dbReference>
<feature type="domain" description="Protein kinase" evidence="11">
    <location>
        <begin position="26"/>
        <end position="344"/>
    </location>
</feature>
<dbReference type="InterPro" id="IPR019775">
    <property type="entry name" value="WD40_repeat_CS"/>
</dbReference>
<dbReference type="InterPro" id="IPR016024">
    <property type="entry name" value="ARM-type_fold"/>
</dbReference>
<dbReference type="InterPro" id="IPR001680">
    <property type="entry name" value="WD40_rpt"/>
</dbReference>
<dbReference type="InterPro" id="IPR000719">
    <property type="entry name" value="Prot_kinase_dom"/>
</dbReference>
<keyword evidence="13" id="KW-1185">Reference proteome</keyword>
<dbReference type="GO" id="GO:0005524">
    <property type="term" value="F:ATP binding"/>
    <property type="evidence" value="ECO:0007669"/>
    <property type="project" value="InterPro"/>
</dbReference>
<dbReference type="GO" id="GO:0034272">
    <property type="term" value="C:phosphatidylinositol 3-kinase complex, class III, type II"/>
    <property type="evidence" value="ECO:0007669"/>
    <property type="project" value="TreeGrafter"/>
</dbReference>
<dbReference type="SUPFAM" id="SSF50978">
    <property type="entry name" value="WD40 repeat-like"/>
    <property type="match status" value="1"/>
</dbReference>
<dbReference type="SUPFAM" id="SSF48371">
    <property type="entry name" value="ARM repeat"/>
    <property type="match status" value="1"/>
</dbReference>
<feature type="compositionally biased region" description="Gly residues" evidence="10">
    <location>
        <begin position="457"/>
        <end position="466"/>
    </location>
</feature>
<accession>A0A6A4VLI4</accession>
<dbReference type="GO" id="GO:0006623">
    <property type="term" value="P:protein targeting to vacuole"/>
    <property type="evidence" value="ECO:0007669"/>
    <property type="project" value="TreeGrafter"/>
</dbReference>
<dbReference type="SUPFAM" id="SSF56112">
    <property type="entry name" value="Protein kinase-like (PK-like)"/>
    <property type="match status" value="1"/>
</dbReference>
<feature type="region of interest" description="Disordered" evidence="10">
    <location>
        <begin position="427"/>
        <end position="489"/>
    </location>
</feature>
<evidence type="ECO:0000256" key="6">
    <source>
        <dbReference type="ARBA" id="ARBA00022741"/>
    </source>
</evidence>